<gene>
    <name evidence="1" type="ORF">GDO81_029128</name>
</gene>
<protein>
    <recommendedName>
        <fullName evidence="3">Toll-like receptor 4</fullName>
    </recommendedName>
</protein>
<accession>A0AAV6ZLN7</accession>
<organism evidence="1 2">
    <name type="scientific">Engystomops pustulosus</name>
    <name type="common">Tungara frog</name>
    <name type="synonym">Physalaemus pustulosus</name>
    <dbReference type="NCBI Taxonomy" id="76066"/>
    <lineage>
        <taxon>Eukaryota</taxon>
        <taxon>Metazoa</taxon>
        <taxon>Chordata</taxon>
        <taxon>Craniata</taxon>
        <taxon>Vertebrata</taxon>
        <taxon>Euteleostomi</taxon>
        <taxon>Amphibia</taxon>
        <taxon>Batrachia</taxon>
        <taxon>Anura</taxon>
        <taxon>Neobatrachia</taxon>
        <taxon>Hyloidea</taxon>
        <taxon>Leptodactylidae</taxon>
        <taxon>Leiuperinae</taxon>
        <taxon>Engystomops</taxon>
    </lineage>
</organism>
<sequence length="256" mass="28447">MCLYFRFNECTLQINNLKSLESVIRDSISLTELSLSRTNLGDTGVQIVSNFQTLLPNLKIIKLASVNMSDIGMVHLTESLTHCKSVEDIDLSSNAIGEKGRQSLIRLLMQRRNFHAVNVCDCGFSMTSEEGKMFLSQLSKSPNLQKINLQNMSLDDSSLLLLCQALPRLLSIRKLILSFNGIGDVNMAFLPNLKCLKKIKLSQCNISTVGGLNLATTLQQCPLVEEIDLSGNNFENKTTSHLFTALSQVKHLKVLQ</sequence>
<comment type="caution">
    <text evidence="1">The sequence shown here is derived from an EMBL/GenBank/DDBJ whole genome shotgun (WGS) entry which is preliminary data.</text>
</comment>
<dbReference type="PANTHER" id="PTHR46761:SF2">
    <property type="entry name" value="RAN GTPASE-ACTIVATING PROTEIN 1"/>
    <property type="match status" value="1"/>
</dbReference>
<dbReference type="Proteomes" id="UP000824782">
    <property type="component" value="Unassembled WGS sequence"/>
</dbReference>
<reference evidence="1" key="1">
    <citation type="thesis" date="2020" institute="ProQuest LLC" country="789 East Eisenhower Parkway, Ann Arbor, MI, USA">
        <title>Comparative Genomics and Chromosome Evolution.</title>
        <authorList>
            <person name="Mudd A.B."/>
        </authorList>
    </citation>
    <scope>NUCLEOTIDE SEQUENCE</scope>
    <source>
        <strain evidence="1">237g6f4</strain>
        <tissue evidence="1">Blood</tissue>
    </source>
</reference>
<dbReference type="InterPro" id="IPR001611">
    <property type="entry name" value="Leu-rich_rpt"/>
</dbReference>
<evidence type="ECO:0008006" key="3">
    <source>
        <dbReference type="Google" id="ProtNLM"/>
    </source>
</evidence>
<keyword evidence="2" id="KW-1185">Reference proteome</keyword>
<proteinExistence type="predicted"/>
<evidence type="ECO:0000313" key="1">
    <source>
        <dbReference type="EMBL" id="KAG8547088.1"/>
    </source>
</evidence>
<dbReference type="AlphaFoldDB" id="A0AAV6ZLN7"/>
<dbReference type="PANTHER" id="PTHR46761">
    <property type="entry name" value="RAN GTPASE-ACTIVATING PROTEIN 1"/>
    <property type="match status" value="1"/>
</dbReference>
<dbReference type="GO" id="GO:0005096">
    <property type="term" value="F:GTPase activator activity"/>
    <property type="evidence" value="ECO:0007669"/>
    <property type="project" value="InterPro"/>
</dbReference>
<dbReference type="InterPro" id="IPR045203">
    <property type="entry name" value="RanGAP1/2"/>
</dbReference>
<dbReference type="Gene3D" id="3.80.10.10">
    <property type="entry name" value="Ribonuclease Inhibitor"/>
    <property type="match status" value="1"/>
</dbReference>
<dbReference type="Pfam" id="PF13516">
    <property type="entry name" value="LRR_6"/>
    <property type="match status" value="4"/>
</dbReference>
<dbReference type="EMBL" id="WNYA01000834">
    <property type="protein sequence ID" value="KAG8547088.1"/>
    <property type="molecule type" value="Genomic_DNA"/>
</dbReference>
<dbReference type="InterPro" id="IPR032675">
    <property type="entry name" value="LRR_dom_sf"/>
</dbReference>
<evidence type="ECO:0000313" key="2">
    <source>
        <dbReference type="Proteomes" id="UP000824782"/>
    </source>
</evidence>
<dbReference type="SMART" id="SM00368">
    <property type="entry name" value="LRR_RI"/>
    <property type="match status" value="5"/>
</dbReference>
<dbReference type="SUPFAM" id="SSF52047">
    <property type="entry name" value="RNI-like"/>
    <property type="match status" value="1"/>
</dbReference>
<name>A0AAV6ZLN7_ENGPU</name>